<comment type="caution">
    <text evidence="2">The sequence shown here is derived from an EMBL/GenBank/DDBJ whole genome shotgun (WGS) entry which is preliminary data.</text>
</comment>
<evidence type="ECO:0008006" key="4">
    <source>
        <dbReference type="Google" id="ProtNLM"/>
    </source>
</evidence>
<keyword evidence="3" id="KW-1185">Reference proteome</keyword>
<evidence type="ECO:0000256" key="1">
    <source>
        <dbReference type="SAM" id="Phobius"/>
    </source>
</evidence>
<keyword evidence="1" id="KW-0472">Membrane</keyword>
<reference evidence="2 3" key="1">
    <citation type="submission" date="2024-10" db="EMBL/GenBank/DDBJ databases">
        <title>The Natural Products Discovery Center: Release of the First 8490 Sequenced Strains for Exploring Actinobacteria Biosynthetic Diversity.</title>
        <authorList>
            <person name="Kalkreuter E."/>
            <person name="Kautsar S.A."/>
            <person name="Yang D."/>
            <person name="Bader C.D."/>
            <person name="Teijaro C.N."/>
            <person name="Fluegel L."/>
            <person name="Davis C.M."/>
            <person name="Simpson J.R."/>
            <person name="Lauterbach L."/>
            <person name="Steele A.D."/>
            <person name="Gui C."/>
            <person name="Meng S."/>
            <person name="Li G."/>
            <person name="Viehrig K."/>
            <person name="Ye F."/>
            <person name="Su P."/>
            <person name="Kiefer A.F."/>
            <person name="Nichols A."/>
            <person name="Cepeda A.J."/>
            <person name="Yan W."/>
            <person name="Fan B."/>
            <person name="Jiang Y."/>
            <person name="Adhikari A."/>
            <person name="Zheng C.-J."/>
            <person name="Schuster L."/>
            <person name="Cowan T.M."/>
            <person name="Smanski M.J."/>
            <person name="Chevrette M.G."/>
            <person name="De Carvalho L.P.S."/>
            <person name="Shen B."/>
        </authorList>
    </citation>
    <scope>NUCLEOTIDE SEQUENCE [LARGE SCALE GENOMIC DNA]</scope>
    <source>
        <strain evidence="2 3">NPDC050545</strain>
    </source>
</reference>
<feature type="transmembrane region" description="Helical" evidence="1">
    <location>
        <begin position="37"/>
        <end position="55"/>
    </location>
</feature>
<dbReference type="EMBL" id="JBITGY010000004">
    <property type="protein sequence ID" value="MFI6498807.1"/>
    <property type="molecule type" value="Genomic_DNA"/>
</dbReference>
<dbReference type="Proteomes" id="UP001612741">
    <property type="component" value="Unassembled WGS sequence"/>
</dbReference>
<proteinExistence type="predicted"/>
<organism evidence="2 3">
    <name type="scientific">Nonomuraea typhae</name>
    <dbReference type="NCBI Taxonomy" id="2603600"/>
    <lineage>
        <taxon>Bacteria</taxon>
        <taxon>Bacillati</taxon>
        <taxon>Actinomycetota</taxon>
        <taxon>Actinomycetes</taxon>
        <taxon>Streptosporangiales</taxon>
        <taxon>Streptosporangiaceae</taxon>
        <taxon>Nonomuraea</taxon>
    </lineage>
</organism>
<sequence>MTFSRLSLLLLGLSGWVAVLATLLSPGSPICVAVNVVFLLLCPGAAVLGLVRPLLGRRDHTGDAMESAALAFAISIGMGMLVSEAYFLTATFTLERTLITLAAVTSAAALGAAITSARARRAPLGRREGVVRRRQ</sequence>
<accession>A0ABW7YSB1</accession>
<feature type="transmembrane region" description="Helical" evidence="1">
    <location>
        <begin position="98"/>
        <end position="117"/>
    </location>
</feature>
<feature type="transmembrane region" description="Helical" evidence="1">
    <location>
        <begin position="67"/>
        <end position="92"/>
    </location>
</feature>
<evidence type="ECO:0000313" key="3">
    <source>
        <dbReference type="Proteomes" id="UP001612741"/>
    </source>
</evidence>
<name>A0ABW7YSB1_9ACTN</name>
<protein>
    <recommendedName>
        <fullName evidence="4">DUF1616 domain-containing protein</fullName>
    </recommendedName>
</protein>
<keyword evidence="1" id="KW-1133">Transmembrane helix</keyword>
<evidence type="ECO:0000313" key="2">
    <source>
        <dbReference type="EMBL" id="MFI6498807.1"/>
    </source>
</evidence>
<dbReference type="RefSeq" id="WP_397082043.1">
    <property type="nucleotide sequence ID" value="NZ_JBITGY010000004.1"/>
</dbReference>
<keyword evidence="1" id="KW-0812">Transmembrane</keyword>
<gene>
    <name evidence="2" type="ORF">ACIBG2_15565</name>
</gene>